<sequence>MNVRSEMHNIDSKSNRRDYLSAGKTNPPLIYFFFFLIYISMDGIWTYVLYTKRLFAYRIHFFMISVLILKALNLLCETEESDESVENLKALLEVEQQQLLYNGKEMRNAEKLSGLGVNDRDLVMIVSHAASSR</sequence>
<comment type="caution">
    <text evidence="1">The sequence shown here is derived from an EMBL/GenBank/DDBJ whole genome shotgun (WGS) entry which is preliminary data.</text>
</comment>
<gene>
    <name evidence="1" type="ORF">LOK49_LG10G00813</name>
</gene>
<dbReference type="Proteomes" id="UP001060215">
    <property type="component" value="Chromosome 10"/>
</dbReference>
<evidence type="ECO:0000313" key="2">
    <source>
        <dbReference type="Proteomes" id="UP001060215"/>
    </source>
</evidence>
<proteinExistence type="predicted"/>
<protein>
    <submittedName>
        <fullName evidence="1">Protein DNA-DAMAGE INDUCIBLE 1</fullName>
    </submittedName>
</protein>
<accession>A0ACC0GDF9</accession>
<organism evidence="1 2">
    <name type="scientific">Camellia lanceoleosa</name>
    <dbReference type="NCBI Taxonomy" id="1840588"/>
    <lineage>
        <taxon>Eukaryota</taxon>
        <taxon>Viridiplantae</taxon>
        <taxon>Streptophyta</taxon>
        <taxon>Embryophyta</taxon>
        <taxon>Tracheophyta</taxon>
        <taxon>Spermatophyta</taxon>
        <taxon>Magnoliopsida</taxon>
        <taxon>eudicotyledons</taxon>
        <taxon>Gunneridae</taxon>
        <taxon>Pentapetalae</taxon>
        <taxon>asterids</taxon>
        <taxon>Ericales</taxon>
        <taxon>Theaceae</taxon>
        <taxon>Camellia</taxon>
    </lineage>
</organism>
<name>A0ACC0GDF9_9ERIC</name>
<reference evidence="1 2" key="1">
    <citation type="journal article" date="2022" name="Plant J.">
        <title>Chromosome-level genome of Camellia lanceoleosa provides a valuable resource for understanding genome evolution and self-incompatibility.</title>
        <authorList>
            <person name="Gong W."/>
            <person name="Xiao S."/>
            <person name="Wang L."/>
            <person name="Liao Z."/>
            <person name="Chang Y."/>
            <person name="Mo W."/>
            <person name="Hu G."/>
            <person name="Li W."/>
            <person name="Zhao G."/>
            <person name="Zhu H."/>
            <person name="Hu X."/>
            <person name="Ji K."/>
            <person name="Xiang X."/>
            <person name="Song Q."/>
            <person name="Yuan D."/>
            <person name="Jin S."/>
            <person name="Zhang L."/>
        </authorList>
    </citation>
    <scope>NUCLEOTIDE SEQUENCE [LARGE SCALE GENOMIC DNA]</scope>
    <source>
        <strain evidence="1">SQ_2022a</strain>
    </source>
</reference>
<evidence type="ECO:0000313" key="1">
    <source>
        <dbReference type="EMBL" id="KAI7998994.1"/>
    </source>
</evidence>
<dbReference type="EMBL" id="CM045767">
    <property type="protein sequence ID" value="KAI7998994.1"/>
    <property type="molecule type" value="Genomic_DNA"/>
</dbReference>
<keyword evidence="2" id="KW-1185">Reference proteome</keyword>